<dbReference type="AlphaFoldDB" id="A0AAD7GME9"/>
<evidence type="ECO:0000313" key="3">
    <source>
        <dbReference type="Proteomes" id="UP001221757"/>
    </source>
</evidence>
<dbReference type="Proteomes" id="UP001221757">
    <property type="component" value="Unassembled WGS sequence"/>
</dbReference>
<protein>
    <submittedName>
        <fullName evidence="2">Uncharacterized protein</fullName>
    </submittedName>
</protein>
<proteinExistence type="predicted"/>
<gene>
    <name evidence="2" type="ORF">B0H17DRAFT_189136</name>
</gene>
<evidence type="ECO:0000313" key="2">
    <source>
        <dbReference type="EMBL" id="KAJ7701538.1"/>
    </source>
</evidence>
<comment type="caution">
    <text evidence="2">The sequence shown here is derived from an EMBL/GenBank/DDBJ whole genome shotgun (WGS) entry which is preliminary data.</text>
</comment>
<keyword evidence="3" id="KW-1185">Reference proteome</keyword>
<organism evidence="2 3">
    <name type="scientific">Mycena rosella</name>
    <name type="common">Pink bonnet</name>
    <name type="synonym">Agaricus rosellus</name>
    <dbReference type="NCBI Taxonomy" id="1033263"/>
    <lineage>
        <taxon>Eukaryota</taxon>
        <taxon>Fungi</taxon>
        <taxon>Dikarya</taxon>
        <taxon>Basidiomycota</taxon>
        <taxon>Agaricomycotina</taxon>
        <taxon>Agaricomycetes</taxon>
        <taxon>Agaricomycetidae</taxon>
        <taxon>Agaricales</taxon>
        <taxon>Marasmiineae</taxon>
        <taxon>Mycenaceae</taxon>
        <taxon>Mycena</taxon>
    </lineage>
</organism>
<sequence length="228" mass="25238">MPCDSSESFPNLVPVPEPHIRSYTRLALGTRNLLLVARARHCTPTARRSAAEFKMRHTGANPRRSAEIGAEDSAPALISGMRRRSVRESLHARRCLGSAGADRKPQAARTEQPRIRGRSCARGMRVRCHSRRGSKRVNRKKGYGDEPRTVRDSAQAQGGLMRGVGCASSVSQSVSRWSRRVGAPRRLNRPSLSPRVVRFDELGLLVVLRLDAEQAPQEEERDVELCGG</sequence>
<reference evidence="2" key="1">
    <citation type="submission" date="2023-03" db="EMBL/GenBank/DDBJ databases">
        <title>Massive genome expansion in bonnet fungi (Mycena s.s.) driven by repeated elements and novel gene families across ecological guilds.</title>
        <authorList>
            <consortium name="Lawrence Berkeley National Laboratory"/>
            <person name="Harder C.B."/>
            <person name="Miyauchi S."/>
            <person name="Viragh M."/>
            <person name="Kuo A."/>
            <person name="Thoen E."/>
            <person name="Andreopoulos B."/>
            <person name="Lu D."/>
            <person name="Skrede I."/>
            <person name="Drula E."/>
            <person name="Henrissat B."/>
            <person name="Morin E."/>
            <person name="Kohler A."/>
            <person name="Barry K."/>
            <person name="LaButti K."/>
            <person name="Morin E."/>
            <person name="Salamov A."/>
            <person name="Lipzen A."/>
            <person name="Mereny Z."/>
            <person name="Hegedus B."/>
            <person name="Baldrian P."/>
            <person name="Stursova M."/>
            <person name="Weitz H."/>
            <person name="Taylor A."/>
            <person name="Grigoriev I.V."/>
            <person name="Nagy L.G."/>
            <person name="Martin F."/>
            <person name="Kauserud H."/>
        </authorList>
    </citation>
    <scope>NUCLEOTIDE SEQUENCE</scope>
    <source>
        <strain evidence="2">CBHHK067</strain>
    </source>
</reference>
<accession>A0AAD7GME9</accession>
<feature type="compositionally biased region" description="Basic residues" evidence="1">
    <location>
        <begin position="115"/>
        <end position="141"/>
    </location>
</feature>
<dbReference type="EMBL" id="JARKIE010000017">
    <property type="protein sequence ID" value="KAJ7701538.1"/>
    <property type="molecule type" value="Genomic_DNA"/>
</dbReference>
<name>A0AAD7GME9_MYCRO</name>
<feature type="compositionally biased region" description="Basic and acidic residues" evidence="1">
    <location>
        <begin position="142"/>
        <end position="151"/>
    </location>
</feature>
<evidence type="ECO:0000256" key="1">
    <source>
        <dbReference type="SAM" id="MobiDB-lite"/>
    </source>
</evidence>
<feature type="region of interest" description="Disordered" evidence="1">
    <location>
        <begin position="47"/>
        <end position="151"/>
    </location>
</feature>